<feature type="transmembrane region" description="Helical" evidence="1">
    <location>
        <begin position="47"/>
        <end position="69"/>
    </location>
</feature>
<feature type="transmembrane region" description="Helical" evidence="1">
    <location>
        <begin position="378"/>
        <end position="396"/>
    </location>
</feature>
<feature type="transmembrane region" description="Helical" evidence="1">
    <location>
        <begin position="120"/>
        <end position="139"/>
    </location>
</feature>
<dbReference type="Proteomes" id="UP001163823">
    <property type="component" value="Chromosome 3"/>
</dbReference>
<reference evidence="3" key="1">
    <citation type="journal article" date="2023" name="Science">
        <title>Elucidation of the pathway for biosynthesis of saponin adjuvants from the soapbark tree.</title>
        <authorList>
            <person name="Reed J."/>
            <person name="Orme A."/>
            <person name="El-Demerdash A."/>
            <person name="Owen C."/>
            <person name="Martin L.B.B."/>
            <person name="Misra R.C."/>
            <person name="Kikuchi S."/>
            <person name="Rejzek M."/>
            <person name="Martin A.C."/>
            <person name="Harkess A."/>
            <person name="Leebens-Mack J."/>
            <person name="Louveau T."/>
            <person name="Stephenson M.J."/>
            <person name="Osbourn A."/>
        </authorList>
    </citation>
    <scope>NUCLEOTIDE SEQUENCE</scope>
    <source>
        <strain evidence="3">S10</strain>
    </source>
</reference>
<proteinExistence type="predicted"/>
<comment type="caution">
    <text evidence="3">The sequence shown here is derived from an EMBL/GenBank/DDBJ whole genome shotgun (WGS) entry which is preliminary data.</text>
</comment>
<sequence>MVSPIPSSVKKIWESWNIRGIILLSLSLQTVLILFAPCRKRTSRSLVTWSIWSAYLLADWAASFCVGLISNSQDDDNSSASNSSTTGNQDLLAFWSPFLLLHLGGPDTITAFALEDNELWLRHLLGLIFQVAATLYVFLQTIPKNRLWIPTTLLFVAGIVKYGERTRALYLASLDSFRKSMLGKPDPGPNYAKLMEEYSSKKDADIPVEIVMIPEPIKENKDRNSKNKNNNLSDLDVVEQGYKYFYKFKGLIVDLIFSVSDRIESCELFHSLQPSDALRVITVELNFIYEALYTKLQVVHTNTGYFFRFVSFSSVAVALGLFTSEEKHGFKKFDVGVTYALLYGAIALDSIALFRLVFSDMTAVSLTKSRESSFKATLLGLIIKVTNFLSILEYFLSFKKLRWSQCERKHYTNYKALNTPFFSRRWSESISGHNLITYCLEQCPKKSKSEAENRVYQFFMHISDKILWCWRSGIDYVVEYVGAGDLLDEWTYKFKMPFLQELWRFIFLDLKRKSKDVDDAETVKWICSSRGALILRGVTIKNEKQEVTTKEKKKLRERLIPYIEEVAYEESLILWHIATDLCYYEEEKQDKVDQKNKQEDAHFIIRISKMIFAAVIIIGSTVEEIMKRILMIIGGIIKKVFETVKGTLMIIGVLIEKIFIRKNHGEAAAKVDEKDYVTENDKREFSKILSDYMLYLLIMQPTMMSAVAGIGQIRFRDTCAEAKNFFTRRDVGPIYGKREAKKLFRRGDLDPKAIKAACDKILNVNTDVKPVDVKGDRSKSVLFDACRLAKELRELKEEKWNVISQVWVELLSYAATHCRANSHAQQVSKGGELVSLVWLLMAHFGLGEQFQIKEGHARAKLIVDEPEDPTPKT</sequence>
<dbReference type="Pfam" id="PF04578">
    <property type="entry name" value="DUF594"/>
    <property type="match status" value="1"/>
</dbReference>
<dbReference type="InterPro" id="IPR007658">
    <property type="entry name" value="DUF594"/>
</dbReference>
<organism evidence="3 4">
    <name type="scientific">Quillaja saponaria</name>
    <name type="common">Soap bark tree</name>
    <dbReference type="NCBI Taxonomy" id="32244"/>
    <lineage>
        <taxon>Eukaryota</taxon>
        <taxon>Viridiplantae</taxon>
        <taxon>Streptophyta</taxon>
        <taxon>Embryophyta</taxon>
        <taxon>Tracheophyta</taxon>
        <taxon>Spermatophyta</taxon>
        <taxon>Magnoliopsida</taxon>
        <taxon>eudicotyledons</taxon>
        <taxon>Gunneridae</taxon>
        <taxon>Pentapetalae</taxon>
        <taxon>rosids</taxon>
        <taxon>fabids</taxon>
        <taxon>Fabales</taxon>
        <taxon>Quillajaceae</taxon>
        <taxon>Quillaja</taxon>
    </lineage>
</organism>
<keyword evidence="1" id="KW-0472">Membrane</keyword>
<dbReference type="KEGG" id="qsa:O6P43_007656"/>
<name>A0AAD7VJR6_QUISA</name>
<gene>
    <name evidence="3" type="ORF">O6P43_007656</name>
</gene>
<accession>A0AAD7VJR6</accession>
<feature type="transmembrane region" description="Helical" evidence="1">
    <location>
        <begin position="336"/>
        <end position="358"/>
    </location>
</feature>
<protein>
    <recommendedName>
        <fullName evidence="2">DUF4220 domain-containing protein</fullName>
    </recommendedName>
</protein>
<dbReference type="EMBL" id="JARAOO010000003">
    <property type="protein sequence ID" value="KAJ7978145.1"/>
    <property type="molecule type" value="Genomic_DNA"/>
</dbReference>
<dbReference type="AlphaFoldDB" id="A0AAD7VJR6"/>
<keyword evidence="1" id="KW-0812">Transmembrane</keyword>
<dbReference type="PANTHER" id="PTHR31325">
    <property type="entry name" value="OS01G0798800 PROTEIN-RELATED"/>
    <property type="match status" value="1"/>
</dbReference>
<dbReference type="InterPro" id="IPR025315">
    <property type="entry name" value="DUF4220"/>
</dbReference>
<keyword evidence="4" id="KW-1185">Reference proteome</keyword>
<evidence type="ECO:0000313" key="3">
    <source>
        <dbReference type="EMBL" id="KAJ7978145.1"/>
    </source>
</evidence>
<feature type="domain" description="DUF4220" evidence="2">
    <location>
        <begin position="52"/>
        <end position="438"/>
    </location>
</feature>
<feature type="transmembrane region" description="Helical" evidence="1">
    <location>
        <begin position="305"/>
        <end position="324"/>
    </location>
</feature>
<evidence type="ECO:0000313" key="4">
    <source>
        <dbReference type="Proteomes" id="UP001163823"/>
    </source>
</evidence>
<evidence type="ECO:0000259" key="2">
    <source>
        <dbReference type="Pfam" id="PF13968"/>
    </source>
</evidence>
<dbReference type="Pfam" id="PF13968">
    <property type="entry name" value="DUF4220"/>
    <property type="match status" value="1"/>
</dbReference>
<keyword evidence="1" id="KW-1133">Transmembrane helix</keyword>
<feature type="transmembrane region" description="Helical" evidence="1">
    <location>
        <begin position="16"/>
        <end position="35"/>
    </location>
</feature>
<evidence type="ECO:0000256" key="1">
    <source>
        <dbReference type="SAM" id="Phobius"/>
    </source>
</evidence>